<evidence type="ECO:0000313" key="3">
    <source>
        <dbReference type="Proteomes" id="UP000019376"/>
    </source>
</evidence>
<gene>
    <name evidence="2" type="ORF">PDE_05966</name>
</gene>
<dbReference type="AlphaFoldDB" id="S8B8E4"/>
<name>S8B8E4_PENO1</name>
<feature type="region of interest" description="Disordered" evidence="1">
    <location>
        <begin position="1"/>
        <end position="45"/>
    </location>
</feature>
<dbReference type="Proteomes" id="UP000019376">
    <property type="component" value="Unassembled WGS sequence"/>
</dbReference>
<sequence length="45" mass="4987">MARIFKNTQRKGTLPAKGPGGTLGGGEEEEEEEEILPWRAYTIKP</sequence>
<keyword evidence="3" id="KW-1185">Reference proteome</keyword>
<protein>
    <submittedName>
        <fullName evidence="2">Uncharacterized protein</fullName>
    </submittedName>
</protein>
<dbReference type="EMBL" id="KB644412">
    <property type="protein sequence ID" value="EPS31012.1"/>
    <property type="molecule type" value="Genomic_DNA"/>
</dbReference>
<dbReference type="HOGENOM" id="CLU_3207822_0_0_1"/>
<proteinExistence type="predicted"/>
<feature type="compositionally biased region" description="Acidic residues" evidence="1">
    <location>
        <begin position="26"/>
        <end position="35"/>
    </location>
</feature>
<accession>S8B8E4</accession>
<organism evidence="2 3">
    <name type="scientific">Penicillium oxalicum (strain 114-2 / CGMCC 5302)</name>
    <name type="common">Penicillium decumbens</name>
    <dbReference type="NCBI Taxonomy" id="933388"/>
    <lineage>
        <taxon>Eukaryota</taxon>
        <taxon>Fungi</taxon>
        <taxon>Dikarya</taxon>
        <taxon>Ascomycota</taxon>
        <taxon>Pezizomycotina</taxon>
        <taxon>Eurotiomycetes</taxon>
        <taxon>Eurotiomycetidae</taxon>
        <taxon>Eurotiales</taxon>
        <taxon>Aspergillaceae</taxon>
        <taxon>Penicillium</taxon>
    </lineage>
</organism>
<reference evidence="2 3" key="1">
    <citation type="journal article" date="2013" name="PLoS ONE">
        <title>Genomic and secretomic analyses reveal unique features of the lignocellulolytic enzyme system of Penicillium decumbens.</title>
        <authorList>
            <person name="Liu G."/>
            <person name="Zhang L."/>
            <person name="Wei X."/>
            <person name="Zou G."/>
            <person name="Qin Y."/>
            <person name="Ma L."/>
            <person name="Li J."/>
            <person name="Zheng H."/>
            <person name="Wang S."/>
            <person name="Wang C."/>
            <person name="Xun L."/>
            <person name="Zhao G.-P."/>
            <person name="Zhou Z."/>
            <person name="Qu Y."/>
        </authorList>
    </citation>
    <scope>NUCLEOTIDE SEQUENCE [LARGE SCALE GENOMIC DNA]</scope>
    <source>
        <strain evidence="3">114-2 / CGMCC 5302</strain>
    </source>
</reference>
<evidence type="ECO:0000256" key="1">
    <source>
        <dbReference type="SAM" id="MobiDB-lite"/>
    </source>
</evidence>
<evidence type="ECO:0000313" key="2">
    <source>
        <dbReference type="EMBL" id="EPS31012.1"/>
    </source>
</evidence>